<evidence type="ECO:0000256" key="2">
    <source>
        <dbReference type="ARBA" id="ARBA00022487"/>
    </source>
</evidence>
<feature type="chain" id="PRO_5035488713" description="Carboxylic ester hydrolase" evidence="5">
    <location>
        <begin position="23"/>
        <end position="564"/>
    </location>
</feature>
<dbReference type="PROSITE" id="PS00122">
    <property type="entry name" value="CARBOXYLESTERASE_B_1"/>
    <property type="match status" value="1"/>
</dbReference>
<proteinExistence type="inferred from homology"/>
<dbReference type="InterPro" id="IPR019826">
    <property type="entry name" value="Carboxylesterase_B_AS"/>
</dbReference>
<keyword evidence="4" id="KW-0325">Glycoprotein</keyword>
<keyword evidence="5" id="KW-0732">Signal</keyword>
<name>A0A8J2PMQ3_9HEXA</name>
<evidence type="ECO:0000256" key="1">
    <source>
        <dbReference type="ARBA" id="ARBA00005964"/>
    </source>
</evidence>
<evidence type="ECO:0000313" key="8">
    <source>
        <dbReference type="Proteomes" id="UP000708208"/>
    </source>
</evidence>
<evidence type="ECO:0000256" key="5">
    <source>
        <dbReference type="RuleBase" id="RU361235"/>
    </source>
</evidence>
<evidence type="ECO:0000259" key="6">
    <source>
        <dbReference type="Pfam" id="PF00135"/>
    </source>
</evidence>
<dbReference type="PANTHER" id="PTHR43142:SF1">
    <property type="entry name" value="CARBOXYLIC ESTER HYDROLASE"/>
    <property type="match status" value="1"/>
</dbReference>
<organism evidence="7 8">
    <name type="scientific">Allacma fusca</name>
    <dbReference type="NCBI Taxonomy" id="39272"/>
    <lineage>
        <taxon>Eukaryota</taxon>
        <taxon>Metazoa</taxon>
        <taxon>Ecdysozoa</taxon>
        <taxon>Arthropoda</taxon>
        <taxon>Hexapoda</taxon>
        <taxon>Collembola</taxon>
        <taxon>Symphypleona</taxon>
        <taxon>Sminthuridae</taxon>
        <taxon>Allacma</taxon>
    </lineage>
</organism>
<accession>A0A8J2PMQ3</accession>
<dbReference type="EMBL" id="CAJVCH010571136">
    <property type="protein sequence ID" value="CAG7836743.1"/>
    <property type="molecule type" value="Genomic_DNA"/>
</dbReference>
<comment type="caution">
    <text evidence="7">The sequence shown here is derived from an EMBL/GenBank/DDBJ whole genome shotgun (WGS) entry which is preliminary data.</text>
</comment>
<evidence type="ECO:0000313" key="7">
    <source>
        <dbReference type="EMBL" id="CAG7836743.1"/>
    </source>
</evidence>
<dbReference type="AlphaFoldDB" id="A0A8J2PMQ3"/>
<reference evidence="7" key="1">
    <citation type="submission" date="2021-06" db="EMBL/GenBank/DDBJ databases">
        <authorList>
            <person name="Hodson N. C."/>
            <person name="Mongue J. A."/>
            <person name="Jaron S. K."/>
        </authorList>
    </citation>
    <scope>NUCLEOTIDE SEQUENCE</scope>
</reference>
<evidence type="ECO:0000256" key="4">
    <source>
        <dbReference type="ARBA" id="ARBA00023180"/>
    </source>
</evidence>
<dbReference type="Proteomes" id="UP000708208">
    <property type="component" value="Unassembled WGS sequence"/>
</dbReference>
<evidence type="ECO:0000256" key="3">
    <source>
        <dbReference type="ARBA" id="ARBA00022801"/>
    </source>
</evidence>
<feature type="signal peptide" evidence="5">
    <location>
        <begin position="1"/>
        <end position="22"/>
    </location>
</feature>
<keyword evidence="2" id="KW-0719">Serine esterase</keyword>
<gene>
    <name evidence="7" type="ORF">AFUS01_LOCUS45951</name>
</gene>
<dbReference type="EC" id="3.1.1.-" evidence="5"/>
<dbReference type="InterPro" id="IPR002018">
    <property type="entry name" value="CarbesteraseB"/>
</dbReference>
<dbReference type="GO" id="GO:0052689">
    <property type="term" value="F:carboxylic ester hydrolase activity"/>
    <property type="evidence" value="ECO:0007669"/>
    <property type="project" value="UniProtKB-KW"/>
</dbReference>
<sequence length="564" mass="64051">MRNFCLFQILQFTLFCFIIVRAEIVLKDEETPEATIPNGKMFGSVRNSRSGRRLYSFFDIPYAKPPERFALAEPAENWEGVLDASMSKSQCPQAFPGLQMDTMIGYDGSDDCLHANVYVPEDAVKAKKTMPVLVLIHPGMFVFGYGNMLRPTYLLDEDFVFVSFNYRIGALGFLTTNDDSAPPNRGLHDQILALKWVQNNIAHFGGDPTKVTLIGVSAGACMAHMLMLSPLSAGLFSSAILHSGTALSPWAIEKHPVKTAQGFAAELKCPTTSNAEMIECLKKVPGEELISVQLSRKWVLGFTYRFLPTIETTGSNRIIPDAPEKLLEEGKFDKHPIVIGAIERDGLIGSATILEDEHLVEQFNEDWNSVAPYALMFDEDAEDHLTPEERNKISTKIRQFYFGDKLINRETLDNLTHLYSDFWFIRGIEKTAGMHAKHGATVYPYMFSYKGHYSFLHLQGITEHNEPTHGDDALYLFSTGFIPDLKKHPKDEEFSRKFVHLWLSFILTGKPSATFGSAQDWHPLSPTEYPIKWYNIDEDTRYEEYPYEERVKFWEDIIGSHFKM</sequence>
<keyword evidence="8" id="KW-1185">Reference proteome</keyword>
<dbReference type="OrthoDB" id="6846267at2759"/>
<feature type="domain" description="Carboxylesterase type B" evidence="6">
    <location>
        <begin position="31"/>
        <end position="554"/>
    </location>
</feature>
<comment type="similarity">
    <text evidence="1 5">Belongs to the type-B carboxylesterase/lipase family.</text>
</comment>
<keyword evidence="3 5" id="KW-0378">Hydrolase</keyword>
<protein>
    <recommendedName>
        <fullName evidence="5">Carboxylic ester hydrolase</fullName>
        <ecNumber evidence="5">3.1.1.-</ecNumber>
    </recommendedName>
</protein>
<dbReference type="PANTHER" id="PTHR43142">
    <property type="entry name" value="CARBOXYLIC ESTER HYDROLASE"/>
    <property type="match status" value="1"/>
</dbReference>
<dbReference type="Pfam" id="PF00135">
    <property type="entry name" value="COesterase"/>
    <property type="match status" value="1"/>
</dbReference>